<feature type="domain" description="Fibronectin type-III" evidence="16">
    <location>
        <begin position="877"/>
        <end position="969"/>
    </location>
</feature>
<keyword evidence="2 14" id="KW-0812">Transmembrane</keyword>
<feature type="compositionally biased region" description="Basic residues" evidence="13">
    <location>
        <begin position="1686"/>
        <end position="1696"/>
    </location>
</feature>
<feature type="transmembrane region" description="Helical" evidence="14">
    <location>
        <begin position="1579"/>
        <end position="1601"/>
    </location>
</feature>
<dbReference type="Pfam" id="PF07679">
    <property type="entry name" value="I-set"/>
    <property type="match status" value="5"/>
</dbReference>
<accession>A0A9P0AAY5</accession>
<keyword evidence="5" id="KW-0130">Cell adhesion</keyword>
<evidence type="ECO:0000256" key="14">
    <source>
        <dbReference type="SAM" id="Phobius"/>
    </source>
</evidence>
<feature type="domain" description="Fibronectin type-III" evidence="16">
    <location>
        <begin position="974"/>
        <end position="1074"/>
    </location>
</feature>
<dbReference type="CDD" id="cd00096">
    <property type="entry name" value="Ig"/>
    <property type="match status" value="1"/>
</dbReference>
<dbReference type="InterPro" id="IPR003599">
    <property type="entry name" value="Ig_sub"/>
</dbReference>
<evidence type="ECO:0000259" key="16">
    <source>
        <dbReference type="PROSITE" id="PS50853"/>
    </source>
</evidence>
<dbReference type="Gene3D" id="2.60.40.10">
    <property type="entry name" value="Immunoglobulins"/>
    <property type="match status" value="16"/>
</dbReference>
<evidence type="ECO:0000256" key="6">
    <source>
        <dbReference type="ARBA" id="ARBA00022902"/>
    </source>
</evidence>
<dbReference type="InterPro" id="IPR036179">
    <property type="entry name" value="Ig-like_dom_sf"/>
</dbReference>
<evidence type="ECO:0000256" key="3">
    <source>
        <dbReference type="ARBA" id="ARBA00022729"/>
    </source>
</evidence>
<feature type="domain" description="Ig-like" evidence="15">
    <location>
        <begin position="204"/>
        <end position="293"/>
    </location>
</feature>
<dbReference type="PROSITE" id="PS50853">
    <property type="entry name" value="FN3"/>
    <property type="match status" value="6"/>
</dbReference>
<keyword evidence="18" id="KW-1185">Reference proteome</keyword>
<feature type="domain" description="Fibronectin type-III" evidence="16">
    <location>
        <begin position="1366"/>
        <end position="1459"/>
    </location>
</feature>
<feature type="domain" description="Ig-like" evidence="15">
    <location>
        <begin position="774"/>
        <end position="872"/>
    </location>
</feature>
<reference evidence="17" key="1">
    <citation type="submission" date="2021-12" db="EMBL/GenBank/DDBJ databases">
        <authorList>
            <person name="King R."/>
        </authorList>
    </citation>
    <scope>NUCLEOTIDE SEQUENCE</scope>
</reference>
<organism evidence="17 18">
    <name type="scientific">Bemisia tabaci</name>
    <name type="common">Sweetpotato whitefly</name>
    <name type="synonym">Aleurodes tabaci</name>
    <dbReference type="NCBI Taxonomy" id="7038"/>
    <lineage>
        <taxon>Eukaryota</taxon>
        <taxon>Metazoa</taxon>
        <taxon>Ecdysozoa</taxon>
        <taxon>Arthropoda</taxon>
        <taxon>Hexapoda</taxon>
        <taxon>Insecta</taxon>
        <taxon>Pterygota</taxon>
        <taxon>Neoptera</taxon>
        <taxon>Paraneoptera</taxon>
        <taxon>Hemiptera</taxon>
        <taxon>Sternorrhyncha</taxon>
        <taxon>Aleyrodoidea</taxon>
        <taxon>Aleyrodidae</taxon>
        <taxon>Aleyrodinae</taxon>
        <taxon>Bemisia</taxon>
    </lineage>
</organism>
<proteinExistence type="predicted"/>
<evidence type="ECO:0000256" key="1">
    <source>
        <dbReference type="ARBA" id="ARBA00004479"/>
    </source>
</evidence>
<evidence type="ECO:0000313" key="18">
    <source>
        <dbReference type="Proteomes" id="UP001152759"/>
    </source>
</evidence>
<evidence type="ECO:0000256" key="13">
    <source>
        <dbReference type="SAM" id="MobiDB-lite"/>
    </source>
</evidence>
<feature type="domain" description="Fibronectin type-III" evidence="16">
    <location>
        <begin position="1460"/>
        <end position="1555"/>
    </location>
</feature>
<dbReference type="SMART" id="SM00060">
    <property type="entry name" value="FN3"/>
    <property type="match status" value="6"/>
</dbReference>
<evidence type="ECO:0008006" key="19">
    <source>
        <dbReference type="Google" id="ProtNLM"/>
    </source>
</evidence>
<dbReference type="Proteomes" id="UP001152759">
    <property type="component" value="Chromosome 3"/>
</dbReference>
<keyword evidence="4" id="KW-0677">Repeat</keyword>
<keyword evidence="8" id="KW-0770">Synapse</keyword>
<dbReference type="FunFam" id="2.60.40.10:FF:000093">
    <property type="entry name" value="Down syndrome cell adhesion molecule, isoform B"/>
    <property type="match status" value="1"/>
</dbReference>
<dbReference type="FunFam" id="2.60.40.10:FF:000032">
    <property type="entry name" value="palladin isoform X1"/>
    <property type="match status" value="1"/>
</dbReference>
<dbReference type="InterPro" id="IPR056754">
    <property type="entry name" value="DSCAM/DSCAML_C"/>
</dbReference>
<dbReference type="CDD" id="cd00063">
    <property type="entry name" value="FN3"/>
    <property type="match status" value="6"/>
</dbReference>
<dbReference type="InterPro" id="IPR013783">
    <property type="entry name" value="Ig-like_fold"/>
</dbReference>
<dbReference type="FunFam" id="2.60.40.10:FF:001049">
    <property type="entry name" value="Down syndrome cell adhesion molecule-like protein Dscam2"/>
    <property type="match status" value="1"/>
</dbReference>
<dbReference type="InterPro" id="IPR003961">
    <property type="entry name" value="FN3_dom"/>
</dbReference>
<dbReference type="GO" id="GO:0098609">
    <property type="term" value="P:cell-cell adhesion"/>
    <property type="evidence" value="ECO:0007669"/>
    <property type="project" value="TreeGrafter"/>
</dbReference>
<dbReference type="FunFam" id="2.60.40.10:FF:000028">
    <property type="entry name" value="Neuronal cell adhesion molecule"/>
    <property type="match status" value="1"/>
</dbReference>
<keyword evidence="7 14" id="KW-1133">Transmembrane helix</keyword>
<evidence type="ECO:0000256" key="7">
    <source>
        <dbReference type="ARBA" id="ARBA00022989"/>
    </source>
</evidence>
<dbReference type="GO" id="GO:0005886">
    <property type="term" value="C:plasma membrane"/>
    <property type="evidence" value="ECO:0007669"/>
    <property type="project" value="UniProtKB-SubCell"/>
</dbReference>
<feature type="domain" description="Ig-like" evidence="15">
    <location>
        <begin position="1270"/>
        <end position="1358"/>
    </location>
</feature>
<comment type="subcellular location">
    <subcellularLocation>
        <location evidence="1">Membrane</location>
        <topology evidence="1">Single-pass type I membrane protein</topology>
    </subcellularLocation>
    <subcellularLocation>
        <location evidence="12">Synapse</location>
    </subcellularLocation>
</comment>
<evidence type="ECO:0000259" key="15">
    <source>
        <dbReference type="PROSITE" id="PS50835"/>
    </source>
</evidence>
<name>A0A9P0AAY5_BEMTA</name>
<feature type="domain" description="Ig-like" evidence="15">
    <location>
        <begin position="580"/>
        <end position="671"/>
    </location>
</feature>
<evidence type="ECO:0000256" key="2">
    <source>
        <dbReference type="ARBA" id="ARBA00022692"/>
    </source>
</evidence>
<evidence type="ECO:0000256" key="8">
    <source>
        <dbReference type="ARBA" id="ARBA00023018"/>
    </source>
</evidence>
<keyword evidence="10" id="KW-1015">Disulfide bond</keyword>
<dbReference type="InterPro" id="IPR013098">
    <property type="entry name" value="Ig_I-set"/>
</dbReference>
<feature type="domain" description="Ig-like" evidence="15">
    <location>
        <begin position="391"/>
        <end position="484"/>
    </location>
</feature>
<protein>
    <recommendedName>
        <fullName evidence="19">Down syndrome cell adhesion molecule-like protein Dscam2</fullName>
    </recommendedName>
</protein>
<feature type="region of interest" description="Disordered" evidence="13">
    <location>
        <begin position="1675"/>
        <end position="1762"/>
    </location>
</feature>
<dbReference type="InterPro" id="IPR013106">
    <property type="entry name" value="Ig_V-set"/>
</dbReference>
<dbReference type="InterPro" id="IPR036116">
    <property type="entry name" value="FN3_sf"/>
</dbReference>
<dbReference type="SMART" id="SM00408">
    <property type="entry name" value="IGc2"/>
    <property type="match status" value="9"/>
</dbReference>
<keyword evidence="9 14" id="KW-0472">Membrane</keyword>
<dbReference type="FunFam" id="2.60.40.10:FF:000333">
    <property type="entry name" value="Down syndrome cell adhesion molecule"/>
    <property type="match status" value="1"/>
</dbReference>
<feature type="domain" description="Ig-like" evidence="15">
    <location>
        <begin position="488"/>
        <end position="575"/>
    </location>
</feature>
<feature type="domain" description="Ig-like" evidence="15">
    <location>
        <begin position="676"/>
        <end position="771"/>
    </location>
</feature>
<dbReference type="PANTHER" id="PTHR44170">
    <property type="entry name" value="PROTEIN SIDEKICK"/>
    <property type="match status" value="1"/>
</dbReference>
<dbReference type="CDD" id="cd20956">
    <property type="entry name" value="IgI_4_Dscam"/>
    <property type="match status" value="1"/>
</dbReference>
<evidence type="ECO:0000256" key="5">
    <source>
        <dbReference type="ARBA" id="ARBA00022889"/>
    </source>
</evidence>
<evidence type="ECO:0000256" key="11">
    <source>
        <dbReference type="ARBA" id="ARBA00023319"/>
    </source>
</evidence>
<dbReference type="Pfam" id="PF25059">
    <property type="entry name" value="FN3_DSCAM-DSCAML_C"/>
    <property type="match status" value="1"/>
</dbReference>
<sequence length="1830" mass="200350">MEPPSKLEFSNSSGAWLDCSATGNPTPMVEWTTVDGAPVTDVPGVRRLLHNGTLHLLPFSAAAFRSDIHSTVYRCAAANTVGRIISRDVQVRAVVAQAYKISVDVLVASRGCTAILQCSIPGFVKEYVRVVSWVQEPNLNIYASHDGDGKFHVLPTGELLVHNIEYRDQFTAYRCRTTHRLTGQIVVSTAVNIRMSDVRGVVAPAIVQHTASVQVSQDEGAVLLCVAQACPQPEYRWFQMGPGGEPLMLEQRVRVRVAGPVLAIKAVTSEDAGLYKCSASNPAGEAQAELRLNVLAPLHVQVVPAVLSVHIGGIAEFKCVVSGSGYSGHLIGWYKDGRPILSGSSGRVTGDSLVVSSVGREDRGMYQCLVRRAEGETAQASAELQLGDAAPILTYNFIEQTLQPGPAVSLKCSATGNPTPHITWHLDGFPLPQSNRFVIGQYVTIHGDVISHVNISQVAVDDGGEYSCTAENRAGKAQHAARLNIYGPPFVRSIPKVTAVAGETLKLKCPVAGYPIDEIHWEKSGRELPEDLRQKILPGGVLIVSNVQKNVDAGVYTCRARNKQGQMGQRSGEVVIIVPPLIEPFSIPSDGLAEGMRTRIVCGVSHGDPPITISWLKDGLPLPAQLGVNVSTLDSFSSLLSIPHLSSAHSGDYTCVASNPASQVRYSANLQVKVPPKWSVEPMDVSVLRNQPALLNCQAQGVPQPSTVWKKATGSKSGEYEIIKERMFVKLLSNGSLLLQNVKEDQEGYYLCQATNGIGSPLGKVVHLKVNSPPYFTESSQHKTVKKTDNALLECKVKGDKPINVVWQRSGEQTKMNSLSDYRVVVRQEVTEDGVLASLHIKNADASDTGHYYCQASNLYGKDQQLVQLLVQEPPKSPSNVKAVMVTSQAVNLQWEHLSEDVGEVTAFIVQYKRSGESGWKKLEVNSQQRGALIDDLKPATNYLLRVISEGSAGQSSPSNEILITTESQRPAGPPLEVSVRALSSTELLVTWSPPHPDYRHGEIIGYNVGFKESNSGSSSYNMTEVLGDGDKGTGEHVFTDLSKYTRYLVVVQAYNSIGQGPLSEPVNALTLEDAPSAPPEDVRCAALSSQSLQVSWQPPPLSLSNGLIQGYKILYDSQDPGADQLETRKTTALTIVVSGLRKFTNYTIQVLAFTKMGSGPYSYPLPCTTDEDVPGAPEDIKVVLSSAHSLLVSWLPPKEPNGVITKYNFYTRVVNGNKEELNHAKRNLPSQQTHFEAKGLQQHIEYQFWVTASTKIGEGQSSRVVSQMPTARVPARIFSFGRVVFRAWRTSVTLACHMVGVPQPHRTWLVGDRPLHSNGHNIQILDSGELFLTNLQRNNSDNYTCQVENVSGSDKITHTLVIQVLPAAPVLYVTSATSSSILLHWKVPDRGGAPLTGFTLTYRMATGEPQDMPLSRKTTSYELKNLLCGNAYQLTLVAHNKLGSSTSSAVIYVRTQGQHPGIPEYSEFIFPNSTAVTLKLPAWPDNGCQIQRFTIRYRSVNDIEWAREFPNVRMKMKFVISGLVPSSEYVLQVYAVNLAGSSVGDFTFFTLNKDGEPLPQAILKHGHLSGSFYADFRILISLLASVLVFLAILSVSVFFWRNKKGQPMKESLDNQQNSQMQRERYYATIHKVAMQEKVPETSDDISPYATFQLTTEPNNTLLHSFMYHERGMTEGCASPPPHAIAKSRRMRRVSCRKNDAESDDSDSDGDPLTSSRTESSNQLETAKVKHTSNFIYHGAQSSTSSDLSPMSEQKSLPRQGRSRWLVPNKGLRTSLSIVETSFRGGIERPELSEAECDIDTLKKLKLGIRSSLWSRPSNNQQHSDYSIAV</sequence>
<keyword evidence="11" id="KW-0393">Immunoglobulin domain</keyword>
<dbReference type="FunFam" id="2.60.40.10:FF:001035">
    <property type="entry name" value="Down syndrome cell adhesion molecule-like protein Dscam2"/>
    <property type="match status" value="1"/>
</dbReference>
<dbReference type="InterPro" id="IPR003598">
    <property type="entry name" value="Ig_sub2"/>
</dbReference>
<dbReference type="Pfam" id="PF00041">
    <property type="entry name" value="fn3"/>
    <property type="match status" value="5"/>
</dbReference>
<dbReference type="FunFam" id="2.60.40.10:FF:000017">
    <property type="entry name" value="Down syndrome cell adhesion molecule b"/>
    <property type="match status" value="1"/>
</dbReference>
<dbReference type="CDD" id="cd20958">
    <property type="entry name" value="IgI_5_Dscam"/>
    <property type="match status" value="1"/>
</dbReference>
<evidence type="ECO:0000313" key="17">
    <source>
        <dbReference type="EMBL" id="CAH0387716.1"/>
    </source>
</evidence>
<dbReference type="SMART" id="SM00409">
    <property type="entry name" value="IG"/>
    <property type="match status" value="10"/>
</dbReference>
<dbReference type="InterPro" id="IPR007110">
    <property type="entry name" value="Ig-like_dom"/>
</dbReference>
<dbReference type="Pfam" id="PF13927">
    <property type="entry name" value="Ig_3"/>
    <property type="match status" value="3"/>
</dbReference>
<gene>
    <name evidence="17" type="ORF">BEMITA_LOCUS6691</name>
</gene>
<dbReference type="SUPFAM" id="SSF48726">
    <property type="entry name" value="Immunoglobulin"/>
    <property type="match status" value="9"/>
</dbReference>
<feature type="domain" description="Fibronectin type-III" evidence="16">
    <location>
        <begin position="1177"/>
        <end position="1274"/>
    </location>
</feature>
<dbReference type="EMBL" id="OU963864">
    <property type="protein sequence ID" value="CAH0387716.1"/>
    <property type="molecule type" value="Genomic_DNA"/>
</dbReference>
<dbReference type="SMART" id="SM00406">
    <property type="entry name" value="IGv"/>
    <property type="match status" value="3"/>
</dbReference>
<dbReference type="PROSITE" id="PS50835">
    <property type="entry name" value="IG_LIKE"/>
    <property type="match status" value="8"/>
</dbReference>
<feature type="domain" description="Fibronectin type-III" evidence="16">
    <location>
        <begin position="1079"/>
        <end position="1173"/>
    </location>
</feature>
<dbReference type="GO" id="GO:0048812">
    <property type="term" value="P:neuron projection morphogenesis"/>
    <property type="evidence" value="ECO:0007669"/>
    <property type="project" value="UniProtKB-ARBA"/>
</dbReference>
<keyword evidence="6" id="KW-0524">Neurogenesis</keyword>
<dbReference type="PANTHER" id="PTHR44170:SF56">
    <property type="entry name" value="FIBRONECTIN TYPE-III DOMAIN-CONTAINING PROTEIN"/>
    <property type="match status" value="1"/>
</dbReference>
<evidence type="ECO:0000256" key="12">
    <source>
        <dbReference type="ARBA" id="ARBA00034103"/>
    </source>
</evidence>
<dbReference type="FunFam" id="2.60.40.10:FF:000104">
    <property type="entry name" value="Down syndrome cell adhesion molecule b"/>
    <property type="match status" value="1"/>
</dbReference>
<dbReference type="SUPFAM" id="SSF49265">
    <property type="entry name" value="Fibronectin type III"/>
    <property type="match status" value="3"/>
</dbReference>
<dbReference type="GO" id="GO:0045202">
    <property type="term" value="C:synapse"/>
    <property type="evidence" value="ECO:0007669"/>
    <property type="project" value="UniProtKB-SubCell"/>
</dbReference>
<keyword evidence="3" id="KW-0732">Signal</keyword>
<feature type="compositionally biased region" description="Polar residues" evidence="13">
    <location>
        <begin position="1732"/>
        <end position="1757"/>
    </location>
</feature>
<evidence type="ECO:0000256" key="4">
    <source>
        <dbReference type="ARBA" id="ARBA00022737"/>
    </source>
</evidence>
<evidence type="ECO:0000256" key="10">
    <source>
        <dbReference type="ARBA" id="ARBA00023157"/>
    </source>
</evidence>
<evidence type="ECO:0000256" key="9">
    <source>
        <dbReference type="ARBA" id="ARBA00023136"/>
    </source>
</evidence>
<dbReference type="FunFam" id="2.60.40.10:FF:000107">
    <property type="entry name" value="Myosin, light chain kinase a"/>
    <property type="match status" value="1"/>
</dbReference>
<feature type="domain" description="Ig-like" evidence="15">
    <location>
        <begin position="297"/>
        <end position="385"/>
    </location>
</feature>